<evidence type="ECO:0000256" key="1">
    <source>
        <dbReference type="ARBA" id="ARBA00022723"/>
    </source>
</evidence>
<protein>
    <recommendedName>
        <fullName evidence="7">PHD-type domain-containing protein</fullName>
    </recommendedName>
</protein>
<proteinExistence type="predicted"/>
<name>A0A1X7TUC5_AMPQE</name>
<feature type="region of interest" description="Disordered" evidence="6">
    <location>
        <begin position="124"/>
        <end position="162"/>
    </location>
</feature>
<dbReference type="PROSITE" id="PS50016">
    <property type="entry name" value="ZF_PHD_2"/>
    <property type="match status" value="1"/>
</dbReference>
<evidence type="ECO:0000256" key="3">
    <source>
        <dbReference type="ARBA" id="ARBA00022833"/>
    </source>
</evidence>
<accession>A0A1X7TUC5</accession>
<keyword evidence="5" id="KW-0175">Coiled coil</keyword>
<dbReference type="Gene3D" id="3.30.40.10">
    <property type="entry name" value="Zinc/RING finger domain, C3HC4 (zinc finger)"/>
    <property type="match status" value="1"/>
</dbReference>
<dbReference type="GO" id="GO:0008270">
    <property type="term" value="F:zinc ion binding"/>
    <property type="evidence" value="ECO:0007669"/>
    <property type="project" value="UniProtKB-KW"/>
</dbReference>
<evidence type="ECO:0000256" key="2">
    <source>
        <dbReference type="ARBA" id="ARBA00022771"/>
    </source>
</evidence>
<feature type="compositionally biased region" description="Polar residues" evidence="6">
    <location>
        <begin position="1"/>
        <end position="12"/>
    </location>
</feature>
<feature type="region of interest" description="Disordered" evidence="6">
    <location>
        <begin position="325"/>
        <end position="390"/>
    </location>
</feature>
<dbReference type="Pfam" id="PF00628">
    <property type="entry name" value="PHD"/>
    <property type="match status" value="1"/>
</dbReference>
<dbReference type="InterPro" id="IPR001965">
    <property type="entry name" value="Znf_PHD"/>
</dbReference>
<keyword evidence="1" id="KW-0479">Metal-binding</keyword>
<dbReference type="InterPro" id="IPR019786">
    <property type="entry name" value="Zinc_finger_PHD-type_CS"/>
</dbReference>
<dbReference type="InterPro" id="IPR013083">
    <property type="entry name" value="Znf_RING/FYVE/PHD"/>
</dbReference>
<dbReference type="eggNOG" id="ENOG502TF94">
    <property type="taxonomic scope" value="Eukaryota"/>
</dbReference>
<dbReference type="SUPFAM" id="SSF57903">
    <property type="entry name" value="FYVE/PHD zinc finger"/>
    <property type="match status" value="1"/>
</dbReference>
<evidence type="ECO:0000313" key="8">
    <source>
        <dbReference type="EnsemblMetazoa" id="Aqu2.1.18774_001"/>
    </source>
</evidence>
<keyword evidence="2 4" id="KW-0863">Zinc-finger</keyword>
<dbReference type="EnsemblMetazoa" id="Aqu2.1.18774_001">
    <property type="protein sequence ID" value="Aqu2.1.18774_001"/>
    <property type="gene ID" value="Aqu2.1.18774"/>
</dbReference>
<dbReference type="SMART" id="SM00249">
    <property type="entry name" value="PHD"/>
    <property type="match status" value="1"/>
</dbReference>
<evidence type="ECO:0000259" key="7">
    <source>
        <dbReference type="PROSITE" id="PS50016"/>
    </source>
</evidence>
<keyword evidence="3" id="KW-0862">Zinc</keyword>
<evidence type="ECO:0000256" key="6">
    <source>
        <dbReference type="SAM" id="MobiDB-lite"/>
    </source>
</evidence>
<dbReference type="InterPro" id="IPR019787">
    <property type="entry name" value="Znf_PHD-finger"/>
</dbReference>
<reference evidence="8" key="1">
    <citation type="submission" date="2017-05" db="UniProtKB">
        <authorList>
            <consortium name="EnsemblMetazoa"/>
        </authorList>
    </citation>
    <scope>IDENTIFICATION</scope>
</reference>
<evidence type="ECO:0000256" key="4">
    <source>
        <dbReference type="PROSITE-ProRule" id="PRU00146"/>
    </source>
</evidence>
<feature type="region of interest" description="Disordered" evidence="6">
    <location>
        <begin position="1"/>
        <end position="20"/>
    </location>
</feature>
<feature type="compositionally biased region" description="Low complexity" evidence="6">
    <location>
        <begin position="335"/>
        <end position="381"/>
    </location>
</feature>
<organism evidence="8">
    <name type="scientific">Amphimedon queenslandica</name>
    <name type="common">Sponge</name>
    <dbReference type="NCBI Taxonomy" id="400682"/>
    <lineage>
        <taxon>Eukaryota</taxon>
        <taxon>Metazoa</taxon>
        <taxon>Porifera</taxon>
        <taxon>Demospongiae</taxon>
        <taxon>Heteroscleromorpha</taxon>
        <taxon>Haplosclerida</taxon>
        <taxon>Niphatidae</taxon>
        <taxon>Amphimedon</taxon>
    </lineage>
</organism>
<feature type="compositionally biased region" description="Low complexity" evidence="6">
    <location>
        <begin position="124"/>
        <end position="148"/>
    </location>
</feature>
<evidence type="ECO:0000256" key="5">
    <source>
        <dbReference type="SAM" id="Coils"/>
    </source>
</evidence>
<feature type="domain" description="PHD-type" evidence="7">
    <location>
        <begin position="23"/>
        <end position="83"/>
    </location>
</feature>
<dbReference type="OrthoDB" id="7477315at2759"/>
<dbReference type="InterPro" id="IPR011011">
    <property type="entry name" value="Znf_FYVE_PHD"/>
</dbReference>
<feature type="compositionally biased region" description="Polar residues" evidence="6">
    <location>
        <begin position="149"/>
        <end position="162"/>
    </location>
</feature>
<dbReference type="PROSITE" id="PS01359">
    <property type="entry name" value="ZF_PHD_1"/>
    <property type="match status" value="1"/>
</dbReference>
<sequence>MPKGSSRTQGTVSVGGARKSSGSICCGICDKNVLDDPRGEESIFCEGSCQVWVHRRCIGLSFTSFEAAPSSPDPFLCPTCHNHKLSNVITALESTISSLQDNVLLLESTVSSLQEEVLSLRSTLSSVNQSSSTPTSPSDTSASSQISTPGGSNSPPFSSVQRTHVSRSVTIPRKYNVLFFGIAEQATGLSRSVRIQSDYRHVNDLLCGMQEDSGHVCQVRDNVRVGKFNPSSDRPRPILVTLGSTADVSFILSKKHLLSSPVSVHRDLSPSQRLEHSILSQERKKLVDSNVDATLIRTRNSGLYVRDRLVGKVVDGIFVPSQNLGALAPPPANEVSHSSVIPSPTSHSSQSDVSPLTSNGSHGSSNSSSSSHSNITSPSSSDLPNMATSQ</sequence>
<dbReference type="AlphaFoldDB" id="A0A1X7TUC5"/>
<feature type="coiled-coil region" evidence="5">
    <location>
        <begin position="82"/>
        <end position="116"/>
    </location>
</feature>
<dbReference type="InParanoid" id="A0A1X7TUC5"/>